<keyword evidence="3 6" id="KW-1133">Transmembrane helix</keyword>
<keyword evidence="2 6" id="KW-0812">Transmembrane</keyword>
<evidence type="ECO:0000256" key="3">
    <source>
        <dbReference type="ARBA" id="ARBA00022989"/>
    </source>
</evidence>
<evidence type="ECO:0000259" key="7">
    <source>
        <dbReference type="PROSITE" id="PS50850"/>
    </source>
</evidence>
<feature type="compositionally biased region" description="Polar residues" evidence="5">
    <location>
        <begin position="25"/>
        <end position="90"/>
    </location>
</feature>
<accession>A0A4V1M2V7</accession>
<proteinExistence type="predicted"/>
<feature type="compositionally biased region" description="Basic and acidic residues" evidence="5">
    <location>
        <begin position="151"/>
        <end position="168"/>
    </location>
</feature>
<dbReference type="InterPro" id="IPR036259">
    <property type="entry name" value="MFS_trans_sf"/>
</dbReference>
<dbReference type="EMBL" id="SDIL01000211">
    <property type="protein sequence ID" value="RXK34710.1"/>
    <property type="molecule type" value="Genomic_DNA"/>
</dbReference>
<evidence type="ECO:0000313" key="9">
    <source>
        <dbReference type="Proteomes" id="UP000289152"/>
    </source>
</evidence>
<dbReference type="Proteomes" id="UP000289152">
    <property type="component" value="Unassembled WGS sequence"/>
</dbReference>
<feature type="transmembrane region" description="Helical" evidence="6">
    <location>
        <begin position="289"/>
        <end position="308"/>
    </location>
</feature>
<dbReference type="GO" id="GO:0022857">
    <property type="term" value="F:transmembrane transporter activity"/>
    <property type="evidence" value="ECO:0007669"/>
    <property type="project" value="InterPro"/>
</dbReference>
<feature type="region of interest" description="Disordered" evidence="5">
    <location>
        <begin position="144"/>
        <end position="168"/>
    </location>
</feature>
<evidence type="ECO:0000256" key="2">
    <source>
        <dbReference type="ARBA" id="ARBA00022692"/>
    </source>
</evidence>
<dbReference type="InterPro" id="IPR020846">
    <property type="entry name" value="MFS_dom"/>
</dbReference>
<dbReference type="Pfam" id="PF07690">
    <property type="entry name" value="MFS_1"/>
    <property type="match status" value="1"/>
</dbReference>
<evidence type="ECO:0000256" key="5">
    <source>
        <dbReference type="SAM" id="MobiDB-lite"/>
    </source>
</evidence>
<feature type="transmembrane region" description="Helical" evidence="6">
    <location>
        <begin position="417"/>
        <end position="436"/>
    </location>
</feature>
<evidence type="ECO:0000256" key="6">
    <source>
        <dbReference type="SAM" id="Phobius"/>
    </source>
</evidence>
<comment type="subcellular location">
    <subcellularLocation>
        <location evidence="1">Membrane</location>
        <topology evidence="1">Multi-pass membrane protein</topology>
    </subcellularLocation>
</comment>
<feature type="region of interest" description="Disordered" evidence="5">
    <location>
        <begin position="1"/>
        <end position="101"/>
    </location>
</feature>
<dbReference type="PROSITE" id="PS50850">
    <property type="entry name" value="MFS"/>
    <property type="match status" value="1"/>
</dbReference>
<keyword evidence="4 6" id="KW-0472">Membrane</keyword>
<dbReference type="GO" id="GO:0005886">
    <property type="term" value="C:plasma membrane"/>
    <property type="evidence" value="ECO:0007669"/>
    <property type="project" value="TreeGrafter"/>
</dbReference>
<organism evidence="8 9">
    <name type="scientific">Tremella mesenterica</name>
    <name type="common">Jelly fungus</name>
    <dbReference type="NCBI Taxonomy" id="5217"/>
    <lineage>
        <taxon>Eukaryota</taxon>
        <taxon>Fungi</taxon>
        <taxon>Dikarya</taxon>
        <taxon>Basidiomycota</taxon>
        <taxon>Agaricomycotina</taxon>
        <taxon>Tremellomycetes</taxon>
        <taxon>Tremellales</taxon>
        <taxon>Tremellaceae</taxon>
        <taxon>Tremella</taxon>
    </lineage>
</organism>
<feature type="compositionally biased region" description="Low complexity" evidence="5">
    <location>
        <begin position="11"/>
        <end position="24"/>
    </location>
</feature>
<feature type="transmembrane region" description="Helical" evidence="6">
    <location>
        <begin position="524"/>
        <end position="543"/>
    </location>
</feature>
<protein>
    <submittedName>
        <fullName evidence="8">Polyamine transporter 1</fullName>
    </submittedName>
</protein>
<feature type="transmembrane region" description="Helical" evidence="6">
    <location>
        <begin position="359"/>
        <end position="378"/>
    </location>
</feature>
<gene>
    <name evidence="8" type="ORF">M231_08032</name>
</gene>
<dbReference type="PANTHER" id="PTHR23502">
    <property type="entry name" value="MAJOR FACILITATOR SUPERFAMILY"/>
    <property type="match status" value="1"/>
</dbReference>
<keyword evidence="9" id="KW-1185">Reference proteome</keyword>
<feature type="transmembrane region" description="Helical" evidence="6">
    <location>
        <begin position="384"/>
        <end position="405"/>
    </location>
</feature>
<evidence type="ECO:0000256" key="1">
    <source>
        <dbReference type="ARBA" id="ARBA00004141"/>
    </source>
</evidence>
<feature type="non-terminal residue" evidence="8">
    <location>
        <position position="569"/>
    </location>
</feature>
<dbReference type="InParanoid" id="A0A4V1M2V7"/>
<name>A0A4V1M2V7_TREME</name>
<dbReference type="SUPFAM" id="SSF103473">
    <property type="entry name" value="MFS general substrate transporter"/>
    <property type="match status" value="1"/>
</dbReference>
<comment type="caution">
    <text evidence="8">The sequence shown here is derived from an EMBL/GenBank/DDBJ whole genome shotgun (WGS) entry which is preliminary data.</text>
</comment>
<dbReference type="Gene3D" id="1.20.1250.20">
    <property type="entry name" value="MFS general substrate transporter like domains"/>
    <property type="match status" value="1"/>
</dbReference>
<feature type="domain" description="Major facilitator superfamily (MFS) profile" evidence="7">
    <location>
        <begin position="291"/>
        <end position="569"/>
    </location>
</feature>
<dbReference type="OrthoDB" id="9986881at2759"/>
<dbReference type="InterPro" id="IPR011701">
    <property type="entry name" value="MFS"/>
</dbReference>
<evidence type="ECO:0000256" key="4">
    <source>
        <dbReference type="ARBA" id="ARBA00023136"/>
    </source>
</evidence>
<sequence>MSKWNPLNLGRPLSRDTSSPSSTSNKIQDPTNLNAQPTDPSVDPTNITAPLTQVRTAPTTVPINPSVHEQTSQPRQSPENSDSSSVTLHSQPGGIPIIAGGLHGQSLPGAKARLGMDKDPQAGTIGGSTGGVLVEMASKELHLSPNTHQDGNIETHGTHHDGSEGEERMGHLKHMPTWNIGSHGDPGSRIERTATGTIVSHRDPSGGQETVQGFGMVPLSRHESQPPVVSYWGGVAPAGIDAEEGLTAVRSREEEEERELEREIKGPDPWAVKFEPGEKINPKNWGVAYRWWLTSLAGLFVLNSTFASSSPSGIITDLEEYFHISQEVAVLTISLFVAGYCCGPLVWGPASEIYGRRPIFILSFIVYTGFQVGCALAKNPASILIFRFLGGTFASAPLTNSGGLLADIWDVDRRGSAMVWFALAPFAGPSIGPIVAGFIEVSGTNWRWVFWILTMFAGFCLVVIIFCVPETYGPTILVKKAKRLRKETGEERYYAPLERASHRVKDRLNDILLKPFVMLALEPMLLAVVMYMSFVYGVVYLLFEAYPFVFIINHGFNSGENELLYDMNP</sequence>
<reference evidence="8 9" key="1">
    <citation type="submission" date="2016-06" db="EMBL/GenBank/DDBJ databases">
        <title>Evolution of pathogenesis and genome organization in the Tremellales.</title>
        <authorList>
            <person name="Cuomo C."/>
            <person name="Litvintseva A."/>
            <person name="Heitman J."/>
            <person name="Chen Y."/>
            <person name="Sun S."/>
            <person name="Springer D."/>
            <person name="Dromer F."/>
            <person name="Young S."/>
            <person name="Zeng Q."/>
            <person name="Chapman S."/>
            <person name="Gujja S."/>
            <person name="Saif S."/>
            <person name="Birren B."/>
        </authorList>
    </citation>
    <scope>NUCLEOTIDE SEQUENCE [LARGE SCALE GENOMIC DNA]</scope>
    <source>
        <strain evidence="8 9">ATCC 28783</strain>
    </source>
</reference>
<dbReference type="PANTHER" id="PTHR23502:SF173">
    <property type="entry name" value="MFS-MULTIDRUG-RESISTANCE TRANSPORTER-RELATED"/>
    <property type="match status" value="1"/>
</dbReference>
<evidence type="ECO:0000313" key="8">
    <source>
        <dbReference type="EMBL" id="RXK34710.1"/>
    </source>
</evidence>
<feature type="transmembrane region" description="Helical" evidence="6">
    <location>
        <begin position="328"/>
        <end position="347"/>
    </location>
</feature>
<feature type="transmembrane region" description="Helical" evidence="6">
    <location>
        <begin position="448"/>
        <end position="473"/>
    </location>
</feature>
<dbReference type="AlphaFoldDB" id="A0A4V1M2V7"/>
<dbReference type="VEuPathDB" id="FungiDB:TREMEDRAFT_44788"/>